<dbReference type="InterPro" id="IPR021296">
    <property type="entry name" value="DUF2868"/>
</dbReference>
<feature type="transmembrane region" description="Helical" evidence="2">
    <location>
        <begin position="85"/>
        <end position="105"/>
    </location>
</feature>
<dbReference type="KEGG" id="nneo:PQG83_15005"/>
<feature type="region of interest" description="Disordered" evidence="1">
    <location>
        <begin position="21"/>
        <end position="48"/>
    </location>
</feature>
<evidence type="ECO:0000313" key="4">
    <source>
        <dbReference type="Proteomes" id="UP001302494"/>
    </source>
</evidence>
<sequence length="493" mass="55150">MNSKQVSKILLIQALEQSDPQGRYISHSTRQRASQHAKKSSPHEPPLSAESSIQFFTNRAESLWNFLSTSYPMITESFRGAQATIPYTIVAIPAFVVGLFINGLGTTQRVNLLNFPLLILLLWNVGTYAGTILPPLLGKDLTGPLLRHLAKGFATATEWLGKGPWPKFALPGGAEREWILQSSERFMNLWWRHWHPVIISRVRHLLHIGSACLALGIIFSMYVRGLVLDYQATWESTFLSAAQVHMVLNGLLGPAAWLLGFPFPSAEDIARLQAPGQGSAAQWIHMWALTAFVSIVIPRVTLAWLSARFAHKAAKSFTLPLDEPYYLQLLSTERGQGIQIDIVPYSYQPSPAALDCVGQCLLDLIGNQATLHWRDPLPYGRTCLTSLQATASPQTVVLLCNLAQTPEAEVHGELFHMVQASIESSNGQHHLLIVLDQEPYRHLANQTQMRERQQTWQRLANDYHLQIVAFDAKDTSRDQLLEKAQAALWPPKR</sequence>
<feature type="compositionally biased region" description="Basic residues" evidence="1">
    <location>
        <begin position="29"/>
        <end position="40"/>
    </location>
</feature>
<dbReference type="Pfam" id="PF11067">
    <property type="entry name" value="DUF2868"/>
    <property type="match status" value="1"/>
</dbReference>
<keyword evidence="4" id="KW-1185">Reference proteome</keyword>
<organism evidence="3 4">
    <name type="scientific">Candidatus Nitrospira neomarina</name>
    <dbReference type="NCBI Taxonomy" id="3020899"/>
    <lineage>
        <taxon>Bacteria</taxon>
        <taxon>Pseudomonadati</taxon>
        <taxon>Nitrospirota</taxon>
        <taxon>Nitrospiria</taxon>
        <taxon>Nitrospirales</taxon>
        <taxon>Nitrospiraceae</taxon>
        <taxon>Nitrospira</taxon>
    </lineage>
</organism>
<feature type="transmembrane region" description="Helical" evidence="2">
    <location>
        <begin position="244"/>
        <end position="263"/>
    </location>
</feature>
<feature type="transmembrane region" description="Helical" evidence="2">
    <location>
        <begin position="283"/>
        <end position="305"/>
    </location>
</feature>
<gene>
    <name evidence="3" type="ORF">PQG83_15005</name>
</gene>
<proteinExistence type="predicted"/>
<evidence type="ECO:0000313" key="3">
    <source>
        <dbReference type="EMBL" id="WNM61055.1"/>
    </source>
</evidence>
<dbReference type="AlphaFoldDB" id="A0AA96GIY7"/>
<protein>
    <submittedName>
        <fullName evidence="3">DUF2868 domain-containing protein</fullName>
    </submittedName>
</protein>
<dbReference type="RefSeq" id="WP_312742659.1">
    <property type="nucleotide sequence ID" value="NZ_CP116968.1"/>
</dbReference>
<feature type="transmembrane region" description="Helical" evidence="2">
    <location>
        <begin position="204"/>
        <end position="223"/>
    </location>
</feature>
<reference evidence="3 4" key="1">
    <citation type="submission" date="2023-01" db="EMBL/GenBank/DDBJ databases">
        <title>Cultivation and genomic characterization of new, ubiquitous marine nitrite-oxidizing bacteria from the Nitrospirales.</title>
        <authorList>
            <person name="Mueller A.J."/>
            <person name="Daebeler A."/>
            <person name="Herbold C.W."/>
            <person name="Kirkegaard R.H."/>
            <person name="Daims H."/>
        </authorList>
    </citation>
    <scope>NUCLEOTIDE SEQUENCE [LARGE SCALE GENOMIC DNA]</scope>
    <source>
        <strain evidence="3 4">DK</strain>
    </source>
</reference>
<dbReference type="EMBL" id="CP116968">
    <property type="protein sequence ID" value="WNM61055.1"/>
    <property type="molecule type" value="Genomic_DNA"/>
</dbReference>
<keyword evidence="2" id="KW-0472">Membrane</keyword>
<accession>A0AA96GIY7</accession>
<evidence type="ECO:0000256" key="1">
    <source>
        <dbReference type="SAM" id="MobiDB-lite"/>
    </source>
</evidence>
<dbReference type="Proteomes" id="UP001302494">
    <property type="component" value="Chromosome"/>
</dbReference>
<keyword evidence="2" id="KW-0812">Transmembrane</keyword>
<keyword evidence="2" id="KW-1133">Transmembrane helix</keyword>
<feature type="transmembrane region" description="Helical" evidence="2">
    <location>
        <begin position="117"/>
        <end position="137"/>
    </location>
</feature>
<name>A0AA96GIY7_9BACT</name>
<evidence type="ECO:0000256" key="2">
    <source>
        <dbReference type="SAM" id="Phobius"/>
    </source>
</evidence>